<organism evidence="1 2">
    <name type="scientific">Micromonospora robiginosa</name>
    <dbReference type="NCBI Taxonomy" id="2749844"/>
    <lineage>
        <taxon>Bacteria</taxon>
        <taxon>Bacillati</taxon>
        <taxon>Actinomycetota</taxon>
        <taxon>Actinomycetes</taxon>
        <taxon>Micromonosporales</taxon>
        <taxon>Micromonosporaceae</taxon>
        <taxon>Micromonospora</taxon>
    </lineage>
</organism>
<dbReference type="KEGG" id="mfeu:H1D33_25840"/>
<proteinExistence type="predicted"/>
<accession>A0A7L6B3Z1</accession>
<sequence length="450" mass="47559">MEVTFAVADPPPPPAPLTWGQHAIWAAIHRTVPNDHYFNLARVVVPPVKVADGLSVDAARTAVRAVIEANPGLRTRIAPGPRRRVEQAGRVPLAVAELTDGGGPDAAAAALVERLGREAFDYTDEYPLRPGLVVDDAGRVARIVLVLCHLAADGAGADLIVGQLRLALLRRTGRPPGDPDTLAAFEESAPGRTVSRAAVSHWLDGWRLLPDGGMVARPVATEQPVRWWVGALTSRALGLAAATLARRHRTSSSAVLLAVSGALIAAERGVTTTVLPVIVGNRFQPGHRDVVATVAQEGLFVLDHAAVGTVGELLDLARPAALRAYRAGYYDQRALDAALERLDTGSRPYCCFNDMRLTETPPGAPPAPGEIEAARTTTVFGWQPPQAKVACRYCLHLTAAPEAGPGALRVTVTGDTRYLPPRRIEAHLRALESTVVAAVAGSVPLATLTP</sequence>
<evidence type="ECO:0000313" key="1">
    <source>
        <dbReference type="EMBL" id="QLQ36649.1"/>
    </source>
</evidence>
<dbReference type="AlphaFoldDB" id="A0A7L6B3Z1"/>
<reference evidence="1 2" key="2">
    <citation type="journal article" date="2021" name="Mar. Drugs">
        <title>A New Micromonospora Strain with Antibiotic Activity Isolated from the Microbiome of a Mid-Atlantic Deep-Sea Sponge.</title>
        <authorList>
            <person name="Back C.R."/>
            <person name="Stennett H.L."/>
            <person name="Williams S.E."/>
            <person name="Wang L."/>
            <person name="Ojeda Gomez J."/>
            <person name="Abdulle O.M."/>
            <person name="Duffy T."/>
            <person name="Neal C."/>
            <person name="Mantell J."/>
            <person name="Jepson M.A."/>
            <person name="Hendry K.R."/>
            <person name="Powell D."/>
            <person name="Stach J.E.M."/>
            <person name="Essex-Lopresti A.E."/>
            <person name="Willis C.L."/>
            <person name="Curnow P."/>
            <person name="Race P.R."/>
        </authorList>
    </citation>
    <scope>NUCLEOTIDE SEQUENCE [LARGE SCALE GENOMIC DNA]</scope>
    <source>
        <strain evidence="1 2">28ISP2-46</strain>
    </source>
</reference>
<dbReference type="Gene3D" id="3.30.559.10">
    <property type="entry name" value="Chloramphenicol acetyltransferase-like domain"/>
    <property type="match status" value="1"/>
</dbReference>
<name>A0A7L6B3Z1_9ACTN</name>
<reference evidence="2" key="1">
    <citation type="submission" date="2020-07" db="EMBL/GenBank/DDBJ databases">
        <title>A new Micromonospora strain with potent antibiotic activity isolated from the microbiome of a mid-Atlantic deep-sea sponge.</title>
        <authorList>
            <person name="Back C.R."/>
            <person name="Stennett H.L."/>
            <person name="Williams S.E."/>
            <person name="Wang L."/>
            <person name="Ojeda Gomez J."/>
            <person name="Abdulle O.M."/>
            <person name="Duffy T."/>
            <person name="Hendry K.R."/>
            <person name="Powell D."/>
            <person name="Stach J.E."/>
            <person name="Essex-Lopresti A.E."/>
            <person name="Willis C.L."/>
            <person name="Curnow P."/>
            <person name="Race P.R."/>
        </authorList>
    </citation>
    <scope>NUCLEOTIDE SEQUENCE [LARGE SCALE GENOMIC DNA]</scope>
    <source>
        <strain evidence="2">28ISP2-46</strain>
    </source>
</reference>
<keyword evidence="2" id="KW-1185">Reference proteome</keyword>
<dbReference type="SUPFAM" id="SSF52777">
    <property type="entry name" value="CoA-dependent acyltransferases"/>
    <property type="match status" value="2"/>
</dbReference>
<evidence type="ECO:0000313" key="2">
    <source>
        <dbReference type="Proteomes" id="UP000510844"/>
    </source>
</evidence>
<dbReference type="Proteomes" id="UP000510844">
    <property type="component" value="Chromosome"/>
</dbReference>
<protein>
    <submittedName>
        <fullName evidence="1">Uncharacterized protein</fullName>
    </submittedName>
</protein>
<dbReference type="EMBL" id="CP059322">
    <property type="protein sequence ID" value="QLQ36649.1"/>
    <property type="molecule type" value="Genomic_DNA"/>
</dbReference>
<gene>
    <name evidence="1" type="ORF">H1D33_25840</name>
</gene>
<dbReference type="Gene3D" id="3.30.559.30">
    <property type="entry name" value="Nonribosomal peptide synthetase, condensation domain"/>
    <property type="match status" value="1"/>
</dbReference>
<dbReference type="InterPro" id="IPR023213">
    <property type="entry name" value="CAT-like_dom_sf"/>
</dbReference>
<dbReference type="RefSeq" id="WP_181569164.1">
    <property type="nucleotide sequence ID" value="NZ_CP059322.2"/>
</dbReference>